<reference evidence="5" key="1">
    <citation type="submission" date="2025-08" db="UniProtKB">
        <authorList>
            <consortium name="RefSeq"/>
        </authorList>
    </citation>
    <scope>IDENTIFICATION</scope>
</reference>
<accession>A0A3Q0FRL0</accession>
<evidence type="ECO:0000313" key="4">
    <source>
        <dbReference type="Proteomes" id="UP000189705"/>
    </source>
</evidence>
<dbReference type="RefSeq" id="XP_025049922.1">
    <property type="nucleotide sequence ID" value="XM_025194137.1"/>
</dbReference>
<dbReference type="InterPro" id="IPR036179">
    <property type="entry name" value="Ig-like_dom_sf"/>
</dbReference>
<proteinExistence type="predicted"/>
<dbReference type="PANTHER" id="PTHR23411">
    <property type="entry name" value="TAPASIN"/>
    <property type="match status" value="1"/>
</dbReference>
<dbReference type="AlphaFoldDB" id="A0A3Q0FRL0"/>
<sequence length="268" mass="28320">MESIAGPTRPGSSCSCPSPARPELSGIQVLPRWDPPDQVPFAVIAAVQPPEVSEISTSSSMSAVGGVTLRCRIAGHFPGQLSVTWLRKLRHEVVAVTLQDSGDCRIHPGTAVPAPDGKSFQQETRLSLTGSTSHGLGAEYICRVGHVCLGTPVERSSGEQQGTGQSAFRGEVWCQGPALGPRWARGAHGRACWGPRARPAGAVGAVSDPQARAHTDTFPPLPDCDYNRWESYRVRAPKAQLQCAYKGPPPCVGGAVCPPQHAGPRPED</sequence>
<evidence type="ECO:0000256" key="1">
    <source>
        <dbReference type="ARBA" id="ARBA00023319"/>
    </source>
</evidence>
<dbReference type="InterPro" id="IPR013783">
    <property type="entry name" value="Ig-like_fold"/>
</dbReference>
<dbReference type="GeneID" id="102379740"/>
<protein>
    <submittedName>
        <fullName evidence="5">Uncharacterized protein LOC102379740 isoform X1</fullName>
    </submittedName>
</protein>
<evidence type="ECO:0000313" key="5">
    <source>
        <dbReference type="RefSeq" id="XP_025049922.1"/>
    </source>
</evidence>
<feature type="domain" description="Ig-like" evidence="3">
    <location>
        <begin position="50"/>
        <end position="146"/>
    </location>
</feature>
<evidence type="ECO:0000259" key="3">
    <source>
        <dbReference type="PROSITE" id="PS50835"/>
    </source>
</evidence>
<dbReference type="InParanoid" id="A0A3Q0FRL0"/>
<dbReference type="PROSITE" id="PS00290">
    <property type="entry name" value="IG_MHC"/>
    <property type="match status" value="1"/>
</dbReference>
<feature type="region of interest" description="Disordered" evidence="2">
    <location>
        <begin position="1"/>
        <end position="20"/>
    </location>
</feature>
<dbReference type="PROSITE" id="PS50835">
    <property type="entry name" value="IG_LIKE"/>
    <property type="match status" value="1"/>
</dbReference>
<dbReference type="InterPro" id="IPR050380">
    <property type="entry name" value="Immune_Resp_Modulators"/>
</dbReference>
<evidence type="ECO:0000256" key="2">
    <source>
        <dbReference type="SAM" id="MobiDB-lite"/>
    </source>
</evidence>
<dbReference type="Gene3D" id="2.60.40.10">
    <property type="entry name" value="Immunoglobulins"/>
    <property type="match status" value="1"/>
</dbReference>
<dbReference type="InterPro" id="IPR003006">
    <property type="entry name" value="Ig/MHC_CS"/>
</dbReference>
<organism evidence="4 5">
    <name type="scientific">Alligator sinensis</name>
    <name type="common">Chinese alligator</name>
    <dbReference type="NCBI Taxonomy" id="38654"/>
    <lineage>
        <taxon>Eukaryota</taxon>
        <taxon>Metazoa</taxon>
        <taxon>Chordata</taxon>
        <taxon>Craniata</taxon>
        <taxon>Vertebrata</taxon>
        <taxon>Euteleostomi</taxon>
        <taxon>Archelosauria</taxon>
        <taxon>Archosauria</taxon>
        <taxon>Crocodylia</taxon>
        <taxon>Alligatoridae</taxon>
        <taxon>Alligatorinae</taxon>
        <taxon>Alligator</taxon>
    </lineage>
</organism>
<dbReference type="InterPro" id="IPR007110">
    <property type="entry name" value="Ig-like_dom"/>
</dbReference>
<dbReference type="SUPFAM" id="SSF48726">
    <property type="entry name" value="Immunoglobulin"/>
    <property type="match status" value="1"/>
</dbReference>
<keyword evidence="4" id="KW-1185">Reference proteome</keyword>
<dbReference type="Proteomes" id="UP000189705">
    <property type="component" value="Unplaced"/>
</dbReference>
<gene>
    <name evidence="5" type="primary">LOC102379740</name>
</gene>
<keyword evidence="1" id="KW-0393">Immunoglobulin domain</keyword>
<name>A0A3Q0FRL0_ALLSI</name>